<keyword evidence="2" id="KW-0732">Signal</keyword>
<dbReference type="Proteomes" id="UP000070133">
    <property type="component" value="Unassembled WGS sequence"/>
</dbReference>
<keyword evidence="4" id="KW-1185">Reference proteome</keyword>
<dbReference type="OrthoDB" id="10327620at2759"/>
<dbReference type="AlphaFoldDB" id="A0A139HBE6"/>
<evidence type="ECO:0000313" key="4">
    <source>
        <dbReference type="Proteomes" id="UP000070133"/>
    </source>
</evidence>
<gene>
    <name evidence="3" type="ORF">AC578_5898</name>
</gene>
<name>A0A139HBE6_9PEZI</name>
<organism evidence="3 4">
    <name type="scientific">Pseudocercospora eumusae</name>
    <dbReference type="NCBI Taxonomy" id="321146"/>
    <lineage>
        <taxon>Eukaryota</taxon>
        <taxon>Fungi</taxon>
        <taxon>Dikarya</taxon>
        <taxon>Ascomycota</taxon>
        <taxon>Pezizomycotina</taxon>
        <taxon>Dothideomycetes</taxon>
        <taxon>Dothideomycetidae</taxon>
        <taxon>Mycosphaerellales</taxon>
        <taxon>Mycosphaerellaceae</taxon>
        <taxon>Pseudocercospora</taxon>
    </lineage>
</organism>
<evidence type="ECO:0000313" key="3">
    <source>
        <dbReference type="EMBL" id="KXS99774.1"/>
    </source>
</evidence>
<feature type="chain" id="PRO_5007806427" description="Ig-like domain-containing protein" evidence="2">
    <location>
        <begin position="37"/>
        <end position="625"/>
    </location>
</feature>
<proteinExistence type="predicted"/>
<evidence type="ECO:0008006" key="5">
    <source>
        <dbReference type="Google" id="ProtNLM"/>
    </source>
</evidence>
<accession>A0A139HBE6</accession>
<comment type="caution">
    <text evidence="3">The sequence shown here is derived from an EMBL/GenBank/DDBJ whole genome shotgun (WGS) entry which is preliminary data.</text>
</comment>
<sequence length="625" mass="71403">MPLRTIVVYCRDCIGRRLIDLIWLLHFCLLADQAQSAASASTSASASACRYLDSIAHLGVHAIALYCRSASPAQSGKRSSNARPHSRPRSRSRPGLDRYNYHYHYRRAQRNPQTFYSLARFLVPRLLLRILLPCLLLYAACRGWHRNTLPAVPTHSSAQEMWTATCSRVCTTSSPLTPPGPAHPHVLRLSPKTPDFAPDWLLNSLIQSGDCITSPPPITVFADPHLADILAEDLALEASRFVRPRGVVVPLALHRDAVMQVPSLRTNELLPELLSAFTSWNAAAPRLSNKDVFRSAMAWSTNDTMFDLLNQQYSRVSSIIDRLRSAIIKNVEYIDTRTKQGRGWLGRPCVGYEACVNAYRHEIKRLRHLSAWADFVHLNTYVTWHMVDALAFFTRALLKTLDDEDVGFETAAHQIKQVYSKQRLHGIGNRAGLYAARNWAFRYENTSTESTSLCSQCLSAADPSSTLFNSSIWEMWWKPDSANLNVGSCDLREPQNPIMMQTRRDGLASRRDGGMPIKLPTDWRRWKSGLLDERCLGIDHLWTDELDEELGQHIQEPRDDHEQYLLGRMMLGPLWCVREPEVLALQGQASRAWESPPDHYWLRWVKEWEKRWKRKHHVDAAWEDQ</sequence>
<feature type="signal peptide" evidence="2">
    <location>
        <begin position="1"/>
        <end position="36"/>
    </location>
</feature>
<evidence type="ECO:0000256" key="2">
    <source>
        <dbReference type="SAM" id="SignalP"/>
    </source>
</evidence>
<protein>
    <recommendedName>
        <fullName evidence="5">Ig-like domain-containing protein</fullName>
    </recommendedName>
</protein>
<reference evidence="3 4" key="1">
    <citation type="submission" date="2015-07" db="EMBL/GenBank/DDBJ databases">
        <title>Comparative genomics of the Sigatoka disease complex on banana suggests a link between parallel evolutionary changes in Pseudocercospora fijiensis and Pseudocercospora eumusae and increased virulence on the banana host.</title>
        <authorList>
            <person name="Chang T.-C."/>
            <person name="Salvucci A."/>
            <person name="Crous P.W."/>
            <person name="Stergiopoulos I."/>
        </authorList>
    </citation>
    <scope>NUCLEOTIDE SEQUENCE [LARGE SCALE GENOMIC DNA]</scope>
    <source>
        <strain evidence="3 4">CBS 114824</strain>
    </source>
</reference>
<dbReference type="EMBL" id="LFZN01000086">
    <property type="protein sequence ID" value="KXS99774.1"/>
    <property type="molecule type" value="Genomic_DNA"/>
</dbReference>
<evidence type="ECO:0000256" key="1">
    <source>
        <dbReference type="SAM" id="MobiDB-lite"/>
    </source>
</evidence>
<feature type="region of interest" description="Disordered" evidence="1">
    <location>
        <begin position="72"/>
        <end position="97"/>
    </location>
</feature>